<reference evidence="2" key="1">
    <citation type="journal article" date="2020" name="Stud. Mycol.">
        <title>101 Dothideomycetes genomes: a test case for predicting lifestyles and emergence of pathogens.</title>
        <authorList>
            <person name="Haridas S."/>
            <person name="Albert R."/>
            <person name="Binder M."/>
            <person name="Bloem J."/>
            <person name="Labutti K."/>
            <person name="Salamov A."/>
            <person name="Andreopoulos B."/>
            <person name="Baker S."/>
            <person name="Barry K."/>
            <person name="Bills G."/>
            <person name="Bluhm B."/>
            <person name="Cannon C."/>
            <person name="Castanera R."/>
            <person name="Culley D."/>
            <person name="Daum C."/>
            <person name="Ezra D."/>
            <person name="Gonzalez J."/>
            <person name="Henrissat B."/>
            <person name="Kuo A."/>
            <person name="Liang C."/>
            <person name="Lipzen A."/>
            <person name="Lutzoni F."/>
            <person name="Magnuson J."/>
            <person name="Mondo S."/>
            <person name="Nolan M."/>
            <person name="Ohm R."/>
            <person name="Pangilinan J."/>
            <person name="Park H.-J."/>
            <person name="Ramirez L."/>
            <person name="Alfaro M."/>
            <person name="Sun H."/>
            <person name="Tritt A."/>
            <person name="Yoshinaga Y."/>
            <person name="Zwiers L.-H."/>
            <person name="Turgeon B."/>
            <person name="Goodwin S."/>
            <person name="Spatafora J."/>
            <person name="Crous P."/>
            <person name="Grigoriev I."/>
        </authorList>
    </citation>
    <scope>NUCLEOTIDE SEQUENCE</scope>
    <source>
        <strain evidence="2">CBS 279.74</strain>
    </source>
</reference>
<dbReference type="EMBL" id="MU005765">
    <property type="protein sequence ID" value="KAF2713381.1"/>
    <property type="molecule type" value="Genomic_DNA"/>
</dbReference>
<dbReference type="InterPro" id="IPR052337">
    <property type="entry name" value="SAT4-like"/>
</dbReference>
<evidence type="ECO:0000256" key="1">
    <source>
        <dbReference type="SAM" id="Phobius"/>
    </source>
</evidence>
<dbReference type="PANTHER" id="PTHR33048:SF92">
    <property type="entry name" value="INTEGRAL MEMBRANE PROTEIN"/>
    <property type="match status" value="1"/>
</dbReference>
<feature type="transmembrane region" description="Helical" evidence="1">
    <location>
        <begin position="69"/>
        <end position="88"/>
    </location>
</feature>
<keyword evidence="3" id="KW-1185">Reference proteome</keyword>
<evidence type="ECO:0008006" key="4">
    <source>
        <dbReference type="Google" id="ProtNLM"/>
    </source>
</evidence>
<accession>A0A6G1KLW3</accession>
<organism evidence="2 3">
    <name type="scientific">Pleomassaria siparia CBS 279.74</name>
    <dbReference type="NCBI Taxonomy" id="1314801"/>
    <lineage>
        <taxon>Eukaryota</taxon>
        <taxon>Fungi</taxon>
        <taxon>Dikarya</taxon>
        <taxon>Ascomycota</taxon>
        <taxon>Pezizomycotina</taxon>
        <taxon>Dothideomycetes</taxon>
        <taxon>Pleosporomycetidae</taxon>
        <taxon>Pleosporales</taxon>
        <taxon>Pleomassariaceae</taxon>
        <taxon>Pleomassaria</taxon>
    </lineage>
</organism>
<evidence type="ECO:0000313" key="2">
    <source>
        <dbReference type="EMBL" id="KAF2713381.1"/>
    </source>
</evidence>
<sequence>MPLRNCIMNNAYDPMTPLKRNDINAQITVNVTALRTTCITLFALTLASICLRILFAFRKVRYFSLDDYILFLSALVLSIATSILLYTLSVLPTPTPQNDHHPQLLLNYTYAIQTLLWTTIFWIKFSFLAFFWDGVSRGRMGTGLKGYFWTSVGVVGVGWMYMLLSPFVICGGGMCGADADIGPYTALTYIGTFLDILSDVMILTIPTLLLVHVSLLPIRLKVYLAAFSTLSLVKISLSIARSCRINGRSGRLEDAFWVLFCLYAETSVAVLMTSLTAYRTVFAIQPKHTRPRQVVLQPTSTQARHKSSIPASIEDTIKLASEAKTSLVKLPAVSFEKLCYFVKRNGRKERERDIFERCESGFGWLERDDGDGDGVHPDPRYDHVSGIPIYYMQTVASASAERSSSIWKD</sequence>
<dbReference type="AlphaFoldDB" id="A0A6G1KLW3"/>
<gene>
    <name evidence="2" type="ORF">K504DRAFT_530372</name>
</gene>
<feature type="transmembrane region" description="Helical" evidence="1">
    <location>
        <begin position="147"/>
        <end position="169"/>
    </location>
</feature>
<protein>
    <recommendedName>
        <fullName evidence="4">Integral membrane protein</fullName>
    </recommendedName>
</protein>
<feature type="transmembrane region" description="Helical" evidence="1">
    <location>
        <begin position="222"/>
        <end position="240"/>
    </location>
</feature>
<proteinExistence type="predicted"/>
<name>A0A6G1KLW3_9PLEO</name>
<evidence type="ECO:0000313" key="3">
    <source>
        <dbReference type="Proteomes" id="UP000799428"/>
    </source>
</evidence>
<dbReference type="Proteomes" id="UP000799428">
    <property type="component" value="Unassembled WGS sequence"/>
</dbReference>
<feature type="transmembrane region" description="Helical" evidence="1">
    <location>
        <begin position="189"/>
        <end position="210"/>
    </location>
</feature>
<feature type="transmembrane region" description="Helical" evidence="1">
    <location>
        <begin position="39"/>
        <end position="57"/>
    </location>
</feature>
<keyword evidence="1" id="KW-0472">Membrane</keyword>
<dbReference type="PANTHER" id="PTHR33048">
    <property type="entry name" value="PTH11-LIKE INTEGRAL MEMBRANE PROTEIN (AFU_ORTHOLOGUE AFUA_5G11245)"/>
    <property type="match status" value="1"/>
</dbReference>
<feature type="transmembrane region" description="Helical" evidence="1">
    <location>
        <begin position="108"/>
        <end position="135"/>
    </location>
</feature>
<feature type="transmembrane region" description="Helical" evidence="1">
    <location>
        <begin position="255"/>
        <end position="278"/>
    </location>
</feature>
<keyword evidence="1" id="KW-1133">Transmembrane helix</keyword>
<dbReference type="OrthoDB" id="444631at2759"/>
<keyword evidence="1" id="KW-0812">Transmembrane</keyword>